<name>A0ABW7MSJ2_9FLAO</name>
<organism evidence="1 2">
    <name type="scientific">Gaetbulibacter aquiaggeris</name>
    <dbReference type="NCBI Taxonomy" id="1735373"/>
    <lineage>
        <taxon>Bacteria</taxon>
        <taxon>Pseudomonadati</taxon>
        <taxon>Bacteroidota</taxon>
        <taxon>Flavobacteriia</taxon>
        <taxon>Flavobacteriales</taxon>
        <taxon>Flavobacteriaceae</taxon>
        <taxon>Gaetbulibacter</taxon>
    </lineage>
</organism>
<gene>
    <name evidence="1" type="ORF">V8G56_13725</name>
</gene>
<dbReference type="EMBL" id="JBAWKC010000005">
    <property type="protein sequence ID" value="MFH6769806.1"/>
    <property type="molecule type" value="Genomic_DNA"/>
</dbReference>
<accession>A0ABW7MSJ2</accession>
<comment type="caution">
    <text evidence="1">The sequence shown here is derived from an EMBL/GenBank/DDBJ whole genome shotgun (WGS) entry which is preliminary data.</text>
</comment>
<dbReference type="RefSeq" id="WP_395439032.1">
    <property type="nucleotide sequence ID" value="NZ_JBAWKC010000005.1"/>
</dbReference>
<sequence>MKTTNRLSLVLVFLLFFVITTSFSQQTHYITLHVNTEQINSQNELETCYFTSESPDGQVITSSGNIQEFTTVVNAGDTIVWRGQSSNDPDNHTVNISSINYHGGDNVFDQNVLNGNGGSPEEVVGVVKVGTNGQTEKYAIKFKVFNNGNQNGGTFNIDPKISVQP</sequence>
<dbReference type="Proteomes" id="UP001610104">
    <property type="component" value="Unassembled WGS sequence"/>
</dbReference>
<proteinExistence type="predicted"/>
<keyword evidence="2" id="KW-1185">Reference proteome</keyword>
<evidence type="ECO:0000313" key="1">
    <source>
        <dbReference type="EMBL" id="MFH6769806.1"/>
    </source>
</evidence>
<evidence type="ECO:0000313" key="2">
    <source>
        <dbReference type="Proteomes" id="UP001610104"/>
    </source>
</evidence>
<protein>
    <recommendedName>
        <fullName evidence="3">Secreted protein</fullName>
    </recommendedName>
</protein>
<reference evidence="1 2" key="1">
    <citation type="submission" date="2024-02" db="EMBL/GenBank/DDBJ databases">
        <title>A Gaetbulibacter species isolated from tidal flats and genomic insights of their niches.</title>
        <authorList>
            <person name="Ye Y."/>
        </authorList>
    </citation>
    <scope>NUCLEOTIDE SEQUENCE [LARGE SCALE GENOMIC DNA]</scope>
    <source>
        <strain evidence="1 2">KEM-8</strain>
    </source>
</reference>
<evidence type="ECO:0008006" key="3">
    <source>
        <dbReference type="Google" id="ProtNLM"/>
    </source>
</evidence>